<feature type="domain" description="Isochorismatase-like" evidence="3">
    <location>
        <begin position="23"/>
        <end position="191"/>
    </location>
</feature>
<name>A0A427XTB3_9TREE</name>
<protein>
    <recommendedName>
        <fullName evidence="3">Isochorismatase-like domain-containing protein</fullName>
    </recommendedName>
</protein>
<accession>A0A427XTB3</accession>
<dbReference type="InterPro" id="IPR036380">
    <property type="entry name" value="Isochorismatase-like_sf"/>
</dbReference>
<dbReference type="RefSeq" id="XP_028476534.1">
    <property type="nucleotide sequence ID" value="XM_028623601.1"/>
</dbReference>
<organism evidence="4 5">
    <name type="scientific">Apiotrichum porosum</name>
    <dbReference type="NCBI Taxonomy" id="105984"/>
    <lineage>
        <taxon>Eukaryota</taxon>
        <taxon>Fungi</taxon>
        <taxon>Dikarya</taxon>
        <taxon>Basidiomycota</taxon>
        <taxon>Agaricomycotina</taxon>
        <taxon>Tremellomycetes</taxon>
        <taxon>Trichosporonales</taxon>
        <taxon>Trichosporonaceae</taxon>
        <taxon>Apiotrichum</taxon>
    </lineage>
</organism>
<dbReference type="GeneID" id="39592826"/>
<dbReference type="AlphaFoldDB" id="A0A427XTB3"/>
<sequence length="198" mass="20662">MSAAKSFRQLVGAPPSTASTKDSVLVIIDAQNEYAKGHLAVTNTETSRPAIAALLDKYRAGGGHIVHVVHQVPEGAPVFTPGTELAEEFAELKPADGPNETIVVKQFPGSFAATNLEDIIKKTGLNKLVLVGYMAHVCVSTTARQAAQRGYDVLIAGDAVGDRDIPGATGAEVTKTVLLELGDAFGTVINSADVQLVK</sequence>
<evidence type="ECO:0000259" key="3">
    <source>
        <dbReference type="Pfam" id="PF00857"/>
    </source>
</evidence>
<dbReference type="Proteomes" id="UP000279236">
    <property type="component" value="Unassembled WGS sequence"/>
</dbReference>
<comment type="caution">
    <text evidence="4">The sequence shown here is derived from an EMBL/GenBank/DDBJ whole genome shotgun (WGS) entry which is preliminary data.</text>
</comment>
<dbReference type="SUPFAM" id="SSF52499">
    <property type="entry name" value="Isochorismatase-like hydrolases"/>
    <property type="match status" value="1"/>
</dbReference>
<evidence type="ECO:0000313" key="4">
    <source>
        <dbReference type="EMBL" id="RSH82079.1"/>
    </source>
</evidence>
<dbReference type="Pfam" id="PF00857">
    <property type="entry name" value="Isochorismatase"/>
    <property type="match status" value="1"/>
</dbReference>
<dbReference type="OrthoDB" id="245563at2759"/>
<dbReference type="InterPro" id="IPR000868">
    <property type="entry name" value="Isochorismatase-like_dom"/>
</dbReference>
<evidence type="ECO:0000256" key="1">
    <source>
        <dbReference type="ARBA" id="ARBA00006336"/>
    </source>
</evidence>
<proteinExistence type="inferred from homology"/>
<reference evidence="4 5" key="1">
    <citation type="submission" date="2018-11" db="EMBL/GenBank/DDBJ databases">
        <title>Genome sequence of Apiotrichum porosum DSM 27194.</title>
        <authorList>
            <person name="Aliyu H."/>
            <person name="Gorte O."/>
            <person name="Ochsenreither K."/>
        </authorList>
    </citation>
    <scope>NUCLEOTIDE SEQUENCE [LARGE SCALE GENOMIC DNA]</scope>
    <source>
        <strain evidence="4 5">DSM 27194</strain>
    </source>
</reference>
<dbReference type="PANTHER" id="PTHR43540:SF15">
    <property type="entry name" value="BLR5631 PROTEIN"/>
    <property type="match status" value="1"/>
</dbReference>
<dbReference type="Gene3D" id="3.40.50.850">
    <property type="entry name" value="Isochorismatase-like"/>
    <property type="match status" value="1"/>
</dbReference>
<comment type="similarity">
    <text evidence="1">Belongs to the isochorismatase family.</text>
</comment>
<dbReference type="EMBL" id="RSCE01000006">
    <property type="protein sequence ID" value="RSH82079.1"/>
    <property type="molecule type" value="Genomic_DNA"/>
</dbReference>
<evidence type="ECO:0000256" key="2">
    <source>
        <dbReference type="ARBA" id="ARBA00022801"/>
    </source>
</evidence>
<dbReference type="InterPro" id="IPR050272">
    <property type="entry name" value="Isochorismatase-like_hydrls"/>
</dbReference>
<dbReference type="STRING" id="105984.A0A427XTB3"/>
<keyword evidence="2" id="KW-0378">Hydrolase</keyword>
<evidence type="ECO:0000313" key="5">
    <source>
        <dbReference type="Proteomes" id="UP000279236"/>
    </source>
</evidence>
<keyword evidence="5" id="KW-1185">Reference proteome</keyword>
<dbReference type="GO" id="GO:0016787">
    <property type="term" value="F:hydrolase activity"/>
    <property type="evidence" value="ECO:0007669"/>
    <property type="project" value="UniProtKB-KW"/>
</dbReference>
<dbReference type="PANTHER" id="PTHR43540">
    <property type="entry name" value="PEROXYUREIDOACRYLATE/UREIDOACRYLATE AMIDOHYDROLASE-RELATED"/>
    <property type="match status" value="1"/>
</dbReference>
<gene>
    <name evidence="4" type="ORF">EHS24_008283</name>
</gene>